<protein>
    <recommendedName>
        <fullName evidence="4">DUF560 domain-containing protein</fullName>
    </recommendedName>
</protein>
<dbReference type="RefSeq" id="WP_264945407.1">
    <property type="nucleotide sequence ID" value="NZ_JAPDRA010000008.1"/>
</dbReference>
<proteinExistence type="predicted"/>
<evidence type="ECO:0000313" key="3">
    <source>
        <dbReference type="Proteomes" id="UP001596977"/>
    </source>
</evidence>
<reference evidence="3" key="1">
    <citation type="journal article" date="2019" name="Int. J. Syst. Evol. Microbiol.">
        <title>The Global Catalogue of Microorganisms (GCM) 10K type strain sequencing project: providing services to taxonomists for standard genome sequencing and annotation.</title>
        <authorList>
            <consortium name="The Broad Institute Genomics Platform"/>
            <consortium name="The Broad Institute Genome Sequencing Center for Infectious Disease"/>
            <person name="Wu L."/>
            <person name="Ma J."/>
        </authorList>
    </citation>
    <scope>NUCLEOTIDE SEQUENCE [LARGE SCALE GENOMIC DNA]</scope>
    <source>
        <strain evidence="3">CCUG 62982</strain>
    </source>
</reference>
<keyword evidence="3" id="KW-1185">Reference proteome</keyword>
<evidence type="ECO:0008006" key="4">
    <source>
        <dbReference type="Google" id="ProtNLM"/>
    </source>
</evidence>
<gene>
    <name evidence="2" type="ORF">ACFQ1E_15490</name>
</gene>
<evidence type="ECO:0000313" key="2">
    <source>
        <dbReference type="EMBL" id="MFD0947751.1"/>
    </source>
</evidence>
<comment type="caution">
    <text evidence="2">The sequence shown here is derived from an EMBL/GenBank/DDBJ whole genome shotgun (WGS) entry which is preliminary data.</text>
</comment>
<accession>A0ABW3HDL2</accession>
<organism evidence="2 3">
    <name type="scientific">Sphingomonas canadensis</name>
    <dbReference type="NCBI Taxonomy" id="1219257"/>
    <lineage>
        <taxon>Bacteria</taxon>
        <taxon>Pseudomonadati</taxon>
        <taxon>Pseudomonadota</taxon>
        <taxon>Alphaproteobacteria</taxon>
        <taxon>Sphingomonadales</taxon>
        <taxon>Sphingomonadaceae</taxon>
        <taxon>Sphingomonas</taxon>
    </lineage>
</organism>
<feature type="chain" id="PRO_5045850896" description="DUF560 domain-containing protein" evidence="1">
    <location>
        <begin position="27"/>
        <end position="418"/>
    </location>
</feature>
<keyword evidence="1" id="KW-0732">Signal</keyword>
<dbReference type="EMBL" id="JBHTJG010000008">
    <property type="protein sequence ID" value="MFD0947751.1"/>
    <property type="molecule type" value="Genomic_DNA"/>
</dbReference>
<sequence>MRMRLLGPGVAALAMAASLAAAPAAAQESPEAEIDALIDASATPEAALATARGQAAAGALTDAAATVERALLAGNSDSELSLFYVALLCRLDDRPRAAVELARAGAPANAEVQAACGTIAPAALAQGEGESESGWHGQAALGFAWDRNAAGALRVTLDIPGLVPPSESGYAVAGSLNLDGRSAIDGDSFFYGRAAGYFHNDLIGPRYDYQQAGFAGGFGQKLGKVELSGGALLRYSRVYNDRYLTEFGGEARAVIATGADSRITLRGEIADQDYLTLPLLDRDGMHYDISADFQRGGAGRISYVVGGGYDSKSAKTDYLGYDAVRGYAAVRFPLAMDGAYLGLGAAVRHIDYYNDPMTRDYKETRYNARVALGLPVAQRLTLEPSANYTRRDYNPASLVADYESFGAEIRLILKFGKE</sequence>
<feature type="signal peptide" evidence="1">
    <location>
        <begin position="1"/>
        <end position="26"/>
    </location>
</feature>
<dbReference type="Proteomes" id="UP001596977">
    <property type="component" value="Unassembled WGS sequence"/>
</dbReference>
<evidence type="ECO:0000256" key="1">
    <source>
        <dbReference type="SAM" id="SignalP"/>
    </source>
</evidence>
<name>A0ABW3HDL2_9SPHN</name>